<dbReference type="EMBL" id="JAKIKS010000026">
    <property type="protein sequence ID" value="MCL1124564.1"/>
    <property type="molecule type" value="Genomic_DNA"/>
</dbReference>
<name>A0ABT0LA29_9GAMM</name>
<comment type="caution">
    <text evidence="5">The sequence shown here is derived from an EMBL/GenBank/DDBJ whole genome shotgun (WGS) entry which is preliminary data.</text>
</comment>
<dbReference type="EC" id="1.1.1.346" evidence="5"/>
<dbReference type="RefSeq" id="WP_248939842.1">
    <property type="nucleotide sequence ID" value="NZ_JAKIKS010000026.1"/>
</dbReference>
<keyword evidence="6" id="KW-1185">Reference proteome</keyword>
<dbReference type="InterPro" id="IPR018170">
    <property type="entry name" value="Aldo/ket_reductase_CS"/>
</dbReference>
<evidence type="ECO:0000259" key="4">
    <source>
        <dbReference type="Pfam" id="PF00248"/>
    </source>
</evidence>
<comment type="similarity">
    <text evidence="1">Belongs to the aldo/keto reductase family.</text>
</comment>
<sequence>MTHIPAIGMGTYRLTDQVAFDSVSMALKVGYRHIDTAAVYQNEIPVGQAISKSGIPRDDIFLTTKVWINNLSVTHFIDSVKISLDNLDTDYVDLLLIHWPSPNDDIPMFEYLAQLANARAMGLTQYIGVSNFTINQMKTAMDLLPRDHILTNQIEIHPYLQNKKLIDFCQSRHILVTAYMPFAVGKALADDTIKHIAKLHKATPAQIILAWMDTKNLISIPSSSKQANLESNLHYTQINLTTHECKLIDALDKNERIANPDFAPKWDE</sequence>
<organism evidence="5 6">
    <name type="scientific">Shewanella surugensis</name>
    <dbReference type="NCBI Taxonomy" id="212020"/>
    <lineage>
        <taxon>Bacteria</taxon>
        <taxon>Pseudomonadati</taxon>
        <taxon>Pseudomonadota</taxon>
        <taxon>Gammaproteobacteria</taxon>
        <taxon>Alteromonadales</taxon>
        <taxon>Shewanellaceae</taxon>
        <taxon>Shewanella</taxon>
    </lineage>
</organism>
<gene>
    <name evidence="5" type="primary">dkgB</name>
    <name evidence="5" type="ORF">L2764_08760</name>
</gene>
<dbReference type="PIRSF" id="PIRSF000097">
    <property type="entry name" value="AKR"/>
    <property type="match status" value="1"/>
</dbReference>
<dbReference type="InterPro" id="IPR020471">
    <property type="entry name" value="AKR"/>
</dbReference>
<dbReference type="PRINTS" id="PR00069">
    <property type="entry name" value="ALDKETRDTASE"/>
</dbReference>
<feature type="domain" description="NADP-dependent oxidoreductase" evidence="4">
    <location>
        <begin position="7"/>
        <end position="252"/>
    </location>
</feature>
<dbReference type="NCBIfam" id="NF008377">
    <property type="entry name" value="PRK11172.1"/>
    <property type="match status" value="1"/>
</dbReference>
<evidence type="ECO:0000256" key="1">
    <source>
        <dbReference type="ARBA" id="ARBA00007905"/>
    </source>
</evidence>
<dbReference type="InterPro" id="IPR036812">
    <property type="entry name" value="NAD(P)_OxRdtase_dom_sf"/>
</dbReference>
<dbReference type="PROSITE" id="PS00062">
    <property type="entry name" value="ALDOKETO_REDUCTASE_2"/>
    <property type="match status" value="1"/>
</dbReference>
<dbReference type="PROSITE" id="PS00798">
    <property type="entry name" value="ALDOKETO_REDUCTASE_1"/>
    <property type="match status" value="1"/>
</dbReference>
<dbReference type="InterPro" id="IPR023210">
    <property type="entry name" value="NADP_OxRdtase_dom"/>
</dbReference>
<dbReference type="PANTHER" id="PTHR43827:SF3">
    <property type="entry name" value="NADP-DEPENDENT OXIDOREDUCTASE DOMAIN-CONTAINING PROTEIN"/>
    <property type="match status" value="1"/>
</dbReference>
<keyword evidence="2" id="KW-0521">NADP</keyword>
<proteinExistence type="inferred from homology"/>
<evidence type="ECO:0000313" key="5">
    <source>
        <dbReference type="EMBL" id="MCL1124564.1"/>
    </source>
</evidence>
<protein>
    <submittedName>
        <fullName evidence="5">2,5-didehydrogluconate reductase DkgB</fullName>
        <ecNumber evidence="5">1.1.1.346</ecNumber>
    </submittedName>
</protein>
<dbReference type="Gene3D" id="3.20.20.100">
    <property type="entry name" value="NADP-dependent oxidoreductase domain"/>
    <property type="match status" value="1"/>
</dbReference>
<accession>A0ABT0LA29</accession>
<dbReference type="Proteomes" id="UP001203423">
    <property type="component" value="Unassembled WGS sequence"/>
</dbReference>
<dbReference type="GO" id="GO:0016491">
    <property type="term" value="F:oxidoreductase activity"/>
    <property type="evidence" value="ECO:0007669"/>
    <property type="project" value="UniProtKB-KW"/>
</dbReference>
<dbReference type="Pfam" id="PF00248">
    <property type="entry name" value="Aldo_ket_red"/>
    <property type="match status" value="1"/>
</dbReference>
<evidence type="ECO:0000256" key="2">
    <source>
        <dbReference type="ARBA" id="ARBA00022857"/>
    </source>
</evidence>
<keyword evidence="3 5" id="KW-0560">Oxidoreductase</keyword>
<reference evidence="5 6" key="1">
    <citation type="submission" date="2022-01" db="EMBL/GenBank/DDBJ databases">
        <title>Whole genome-based taxonomy of the Shewanellaceae.</title>
        <authorList>
            <person name="Martin-Rodriguez A.J."/>
        </authorList>
    </citation>
    <scope>NUCLEOTIDE SEQUENCE [LARGE SCALE GENOMIC DNA]</scope>
    <source>
        <strain evidence="5 6">DSM 17177</strain>
    </source>
</reference>
<dbReference type="SUPFAM" id="SSF51430">
    <property type="entry name" value="NAD(P)-linked oxidoreductase"/>
    <property type="match status" value="1"/>
</dbReference>
<dbReference type="PANTHER" id="PTHR43827">
    <property type="entry name" value="2,5-DIKETO-D-GLUCONIC ACID REDUCTASE"/>
    <property type="match status" value="1"/>
</dbReference>
<evidence type="ECO:0000256" key="3">
    <source>
        <dbReference type="ARBA" id="ARBA00023002"/>
    </source>
</evidence>
<evidence type="ECO:0000313" key="6">
    <source>
        <dbReference type="Proteomes" id="UP001203423"/>
    </source>
</evidence>